<sequence>MPHNLKDQEIVKNILRGMTNMKYEIRENTKKLDRIENMLNDIIKKSNYHLSSTSQTNNDYLNENTYFNQFPLTNIDELTILEDKLKDNDFRLKLQTYLARLERPSVSDMTRQIMAKMFHNNLLAQFSYAGQKQKKIFSILNSCSIIFDSVRSVQAYRNCTDMEILKPMKFFMANAKFREEKKKSKQSSSN</sequence>
<dbReference type="PANTHER" id="PTHR34153">
    <property type="entry name" value="SI:CH211-262H13.3-RELATED-RELATED"/>
    <property type="match status" value="1"/>
</dbReference>
<dbReference type="KEGG" id="api:115034669"/>
<dbReference type="Proteomes" id="UP000007819">
    <property type="component" value="Unassembled WGS sequence"/>
</dbReference>
<dbReference type="PANTHER" id="PTHR34153:SF2">
    <property type="entry name" value="SI:CH211-262H13.3-RELATED"/>
    <property type="match status" value="1"/>
</dbReference>
<keyword evidence="3" id="KW-1185">Reference proteome</keyword>
<evidence type="ECO:0000313" key="3">
    <source>
        <dbReference type="Proteomes" id="UP000007819"/>
    </source>
</evidence>
<accession>A0A8R2JWB9</accession>
<dbReference type="AlphaFoldDB" id="A0A8R2JWB9"/>
<dbReference type="InterPro" id="IPR032071">
    <property type="entry name" value="DUF4806"/>
</dbReference>
<feature type="domain" description="DUF4806" evidence="1">
    <location>
        <begin position="69"/>
        <end position="135"/>
    </location>
</feature>
<evidence type="ECO:0000313" key="2">
    <source>
        <dbReference type="EnsemblMetazoa" id="XP_029347845.1"/>
    </source>
</evidence>
<proteinExistence type="predicted"/>
<protein>
    <recommendedName>
        <fullName evidence="1">DUF4806 domain-containing protein</fullName>
    </recommendedName>
</protein>
<reference evidence="3" key="1">
    <citation type="submission" date="2010-06" db="EMBL/GenBank/DDBJ databases">
        <authorList>
            <person name="Jiang H."/>
            <person name="Abraham K."/>
            <person name="Ali S."/>
            <person name="Alsbrooks S.L."/>
            <person name="Anim B.N."/>
            <person name="Anosike U.S."/>
            <person name="Attaway T."/>
            <person name="Bandaranaike D.P."/>
            <person name="Battles P.K."/>
            <person name="Bell S.N."/>
            <person name="Bell A.V."/>
            <person name="Beltran B."/>
            <person name="Bickham C."/>
            <person name="Bustamante Y."/>
            <person name="Caleb T."/>
            <person name="Canada A."/>
            <person name="Cardenas V."/>
            <person name="Carter K."/>
            <person name="Chacko J."/>
            <person name="Chandrabose M.N."/>
            <person name="Chavez D."/>
            <person name="Chavez A."/>
            <person name="Chen L."/>
            <person name="Chu H.-S."/>
            <person name="Claassen K.J."/>
            <person name="Cockrell R."/>
            <person name="Collins M."/>
            <person name="Cooper J.A."/>
            <person name="Cree A."/>
            <person name="Curry S.M."/>
            <person name="Da Y."/>
            <person name="Dao M.D."/>
            <person name="Das B."/>
            <person name="Davila M.-L."/>
            <person name="Davy-Carroll L."/>
            <person name="Denson S."/>
            <person name="Dinh H."/>
            <person name="Ebong V.E."/>
            <person name="Edwards J.R."/>
            <person name="Egan A."/>
            <person name="El-Daye J."/>
            <person name="Escobedo L."/>
            <person name="Fernandez S."/>
            <person name="Fernando P.R."/>
            <person name="Flagg N."/>
            <person name="Forbes L.D."/>
            <person name="Fowler R.G."/>
            <person name="Fu Q."/>
            <person name="Gabisi R.A."/>
            <person name="Ganer J."/>
            <person name="Garbino Pronczuk A."/>
            <person name="Garcia R.M."/>
            <person name="Garner T."/>
            <person name="Garrett T.E."/>
            <person name="Gonzalez D.A."/>
            <person name="Hamid H."/>
            <person name="Hawkins E.S."/>
            <person name="Hirani K."/>
            <person name="Hogues M.E."/>
            <person name="Hollins B."/>
            <person name="Hsiao C.-H."/>
            <person name="Jabil R."/>
            <person name="James M.L."/>
            <person name="Jhangiani S.N."/>
            <person name="Johnson B."/>
            <person name="Johnson Q."/>
            <person name="Joshi V."/>
            <person name="Kalu J.B."/>
            <person name="Kam C."/>
            <person name="Kashfia A."/>
            <person name="Keebler J."/>
            <person name="Kisamo H."/>
            <person name="Kovar C.L."/>
            <person name="Lago L.A."/>
            <person name="Lai C.-Y."/>
            <person name="Laidlaw J."/>
            <person name="Lara F."/>
            <person name="Le T.-K."/>
            <person name="Lee S.L."/>
            <person name="Legall F.H."/>
            <person name="Lemon S.J."/>
            <person name="Lewis L.R."/>
            <person name="Li B."/>
            <person name="Liu Y."/>
            <person name="Liu Y.-S."/>
            <person name="Lopez J."/>
            <person name="Lozado R.J."/>
            <person name="Lu J."/>
            <person name="Madu R.C."/>
            <person name="Maheshwari M."/>
            <person name="Maheshwari R."/>
            <person name="Malloy K."/>
            <person name="Martinez E."/>
            <person name="Mathew T."/>
            <person name="Mercado I.C."/>
            <person name="Mercado C."/>
            <person name="Meyer B."/>
            <person name="Montgomery K."/>
            <person name="Morgan M.B."/>
            <person name="Munidasa M."/>
            <person name="Nazareth L.V."/>
            <person name="Nelson J."/>
            <person name="Ng B.M."/>
            <person name="Nguyen N.B."/>
            <person name="Nguyen P.Q."/>
            <person name="Nguyen T."/>
            <person name="Obregon M."/>
            <person name="Okwuonu G.O."/>
            <person name="Onwere C.G."/>
            <person name="Orozco G."/>
            <person name="Parra A."/>
            <person name="Patel S."/>
            <person name="Patil S."/>
            <person name="Perez A."/>
            <person name="Perez Y."/>
            <person name="Pham C."/>
            <person name="Primus E.L."/>
            <person name="Pu L.-L."/>
            <person name="Puazo M."/>
            <person name="Qin X."/>
            <person name="Quiroz J.B."/>
            <person name="Reese J."/>
            <person name="Richards S."/>
            <person name="Rives C.M."/>
            <person name="Robberts R."/>
            <person name="Ruiz S.J."/>
            <person name="Ruiz M.J."/>
            <person name="Santibanez J."/>
            <person name="Schneider B.W."/>
            <person name="Sisson I."/>
            <person name="Smith M."/>
            <person name="Sodergren E."/>
            <person name="Song X.-Z."/>
            <person name="Song B.B."/>
            <person name="Summersgill H."/>
            <person name="Thelus R."/>
            <person name="Thornton R.D."/>
            <person name="Trejos Z.Y."/>
            <person name="Usmani K."/>
            <person name="Vattathil S."/>
            <person name="Villasana D."/>
            <person name="Walker D.L."/>
            <person name="Wang S."/>
            <person name="Wang K."/>
            <person name="White C.S."/>
            <person name="Williams A.C."/>
            <person name="Williamson J."/>
            <person name="Wilson K."/>
            <person name="Woghiren I.O."/>
            <person name="Woodworth J.R."/>
            <person name="Worley K.C."/>
            <person name="Wright R.A."/>
            <person name="Wu W."/>
            <person name="Young L."/>
            <person name="Zhang L."/>
            <person name="Zhang J."/>
            <person name="Zhu Y."/>
            <person name="Muzny D.M."/>
            <person name="Weinstock G."/>
            <person name="Gibbs R.A."/>
        </authorList>
    </citation>
    <scope>NUCLEOTIDE SEQUENCE [LARGE SCALE GENOMIC DNA]</scope>
    <source>
        <strain evidence="3">LSR1</strain>
    </source>
</reference>
<dbReference type="RefSeq" id="XP_029347845.1">
    <property type="nucleotide sequence ID" value="XM_029491985.1"/>
</dbReference>
<name>A0A8R2JWB9_ACYPI</name>
<organism evidence="2 3">
    <name type="scientific">Acyrthosiphon pisum</name>
    <name type="common">Pea aphid</name>
    <dbReference type="NCBI Taxonomy" id="7029"/>
    <lineage>
        <taxon>Eukaryota</taxon>
        <taxon>Metazoa</taxon>
        <taxon>Ecdysozoa</taxon>
        <taxon>Arthropoda</taxon>
        <taxon>Hexapoda</taxon>
        <taxon>Insecta</taxon>
        <taxon>Pterygota</taxon>
        <taxon>Neoptera</taxon>
        <taxon>Paraneoptera</taxon>
        <taxon>Hemiptera</taxon>
        <taxon>Sternorrhyncha</taxon>
        <taxon>Aphidomorpha</taxon>
        <taxon>Aphidoidea</taxon>
        <taxon>Aphididae</taxon>
        <taxon>Macrosiphini</taxon>
        <taxon>Acyrthosiphon</taxon>
    </lineage>
</organism>
<reference evidence="2" key="2">
    <citation type="submission" date="2022-06" db="UniProtKB">
        <authorList>
            <consortium name="EnsemblMetazoa"/>
        </authorList>
    </citation>
    <scope>IDENTIFICATION</scope>
</reference>
<dbReference type="OrthoDB" id="6599997at2759"/>
<evidence type="ECO:0000259" key="1">
    <source>
        <dbReference type="Pfam" id="PF16064"/>
    </source>
</evidence>
<dbReference type="Pfam" id="PF16064">
    <property type="entry name" value="DUF4806"/>
    <property type="match status" value="1"/>
</dbReference>
<dbReference type="GeneID" id="115034669"/>
<dbReference type="EnsemblMetazoa" id="XM_029491985.1">
    <property type="protein sequence ID" value="XP_029347845.1"/>
    <property type="gene ID" value="LOC115034669"/>
</dbReference>